<feature type="compositionally biased region" description="Basic and acidic residues" evidence="2">
    <location>
        <begin position="115"/>
        <end position="127"/>
    </location>
</feature>
<feature type="compositionally biased region" description="Gly residues" evidence="2">
    <location>
        <begin position="263"/>
        <end position="273"/>
    </location>
</feature>
<evidence type="ECO:0000313" key="3">
    <source>
        <dbReference type="EMBL" id="MQL86291.1"/>
    </source>
</evidence>
<dbReference type="PANTHER" id="PTHR45811:SF49">
    <property type="entry name" value="OS04G0667600 PROTEIN"/>
    <property type="match status" value="1"/>
</dbReference>
<protein>
    <recommendedName>
        <fullName evidence="5">HMA domain-containing protein</fullName>
    </recommendedName>
</protein>
<accession>A0A843USD2</accession>
<proteinExistence type="predicted"/>
<sequence length="319" mass="35429">MILKLDLHDDKAMQKAIKAVVTLSGIDSMAVHMEDKKMMVVGVADPEYIVGKLRKLHGVPLHRPRQVAQERGGQEGGAQEGRQERGEKVGQRDARQVLGYVARLRRLHHRGGTQEGERQERGEKEGGQRNALQVLGYVTRLRRLQLRGEDPNACSIMQVFPNTPWQKPLKNNRGGEGRWRHSVYRGIGGGLVPSNILVRVMYREEQITKSVGWIALSSTDGSVPVTAHHRRTGPRTSDRLTDLRFSIDSVAVDIKNQKITVTGVGGGRSGSGEEGAESLARGARSPSTPPCGAPRRRNPRKEDKYKEANKQGRQVRRDV</sequence>
<dbReference type="AlphaFoldDB" id="A0A843USD2"/>
<feature type="region of interest" description="Disordered" evidence="2">
    <location>
        <begin position="108"/>
        <end position="128"/>
    </location>
</feature>
<evidence type="ECO:0000313" key="4">
    <source>
        <dbReference type="Proteomes" id="UP000652761"/>
    </source>
</evidence>
<feature type="region of interest" description="Disordered" evidence="2">
    <location>
        <begin position="60"/>
        <end position="92"/>
    </location>
</feature>
<gene>
    <name evidence="3" type="ORF">Taro_018807</name>
</gene>
<organism evidence="3 4">
    <name type="scientific">Colocasia esculenta</name>
    <name type="common">Wild taro</name>
    <name type="synonym">Arum esculentum</name>
    <dbReference type="NCBI Taxonomy" id="4460"/>
    <lineage>
        <taxon>Eukaryota</taxon>
        <taxon>Viridiplantae</taxon>
        <taxon>Streptophyta</taxon>
        <taxon>Embryophyta</taxon>
        <taxon>Tracheophyta</taxon>
        <taxon>Spermatophyta</taxon>
        <taxon>Magnoliopsida</taxon>
        <taxon>Liliopsida</taxon>
        <taxon>Araceae</taxon>
        <taxon>Aroideae</taxon>
        <taxon>Colocasieae</taxon>
        <taxon>Colocasia</taxon>
    </lineage>
</organism>
<dbReference type="PANTHER" id="PTHR45811">
    <property type="entry name" value="COPPER TRANSPORT PROTEIN FAMILY-RELATED"/>
    <property type="match status" value="1"/>
</dbReference>
<dbReference type="Gene3D" id="3.30.70.100">
    <property type="match status" value="1"/>
</dbReference>
<dbReference type="GO" id="GO:0046872">
    <property type="term" value="F:metal ion binding"/>
    <property type="evidence" value="ECO:0007669"/>
    <property type="project" value="UniProtKB-KW"/>
</dbReference>
<dbReference type="EMBL" id="NMUH01000889">
    <property type="protein sequence ID" value="MQL86291.1"/>
    <property type="molecule type" value="Genomic_DNA"/>
</dbReference>
<feature type="compositionally biased region" description="Basic and acidic residues" evidence="2">
    <location>
        <begin position="300"/>
        <end position="319"/>
    </location>
</feature>
<evidence type="ECO:0000256" key="2">
    <source>
        <dbReference type="SAM" id="MobiDB-lite"/>
    </source>
</evidence>
<keyword evidence="1" id="KW-0479">Metal-binding</keyword>
<evidence type="ECO:0000256" key="1">
    <source>
        <dbReference type="ARBA" id="ARBA00022723"/>
    </source>
</evidence>
<dbReference type="Proteomes" id="UP000652761">
    <property type="component" value="Unassembled WGS sequence"/>
</dbReference>
<evidence type="ECO:0008006" key="5">
    <source>
        <dbReference type="Google" id="ProtNLM"/>
    </source>
</evidence>
<dbReference type="InterPro" id="IPR051863">
    <property type="entry name" value="HIPP"/>
</dbReference>
<comment type="caution">
    <text evidence="3">The sequence shown here is derived from an EMBL/GenBank/DDBJ whole genome shotgun (WGS) entry which is preliminary data.</text>
</comment>
<reference evidence="3" key="1">
    <citation type="submission" date="2017-07" db="EMBL/GenBank/DDBJ databases">
        <title>Taro Niue Genome Assembly and Annotation.</title>
        <authorList>
            <person name="Atibalentja N."/>
            <person name="Keating K."/>
            <person name="Fields C.J."/>
        </authorList>
    </citation>
    <scope>NUCLEOTIDE SEQUENCE</scope>
    <source>
        <strain evidence="3">Niue_2</strain>
        <tissue evidence="3">Leaf</tissue>
    </source>
</reference>
<feature type="compositionally biased region" description="Basic and acidic residues" evidence="2">
    <location>
        <begin position="81"/>
        <end position="92"/>
    </location>
</feature>
<keyword evidence="4" id="KW-1185">Reference proteome</keyword>
<name>A0A843USD2_COLES</name>
<feature type="region of interest" description="Disordered" evidence="2">
    <location>
        <begin position="262"/>
        <end position="319"/>
    </location>
</feature>